<evidence type="ECO:0000313" key="1">
    <source>
        <dbReference type="EMBL" id="MBX59809.1"/>
    </source>
</evidence>
<protein>
    <submittedName>
        <fullName evidence="1">Uncharacterized protein</fullName>
    </submittedName>
</protein>
<sequence>MVFIPKPCKLNTSAMQICGLILTGQETIFALNLLSQQKLLHGCLLIKHKRQKSENDNVRT</sequence>
<dbReference type="AlphaFoldDB" id="A0A2P2PYS7"/>
<accession>A0A2P2PYS7</accession>
<dbReference type="EMBL" id="GGEC01079325">
    <property type="protein sequence ID" value="MBX59809.1"/>
    <property type="molecule type" value="Transcribed_RNA"/>
</dbReference>
<proteinExistence type="predicted"/>
<organism evidence="1">
    <name type="scientific">Rhizophora mucronata</name>
    <name type="common">Asiatic mangrove</name>
    <dbReference type="NCBI Taxonomy" id="61149"/>
    <lineage>
        <taxon>Eukaryota</taxon>
        <taxon>Viridiplantae</taxon>
        <taxon>Streptophyta</taxon>
        <taxon>Embryophyta</taxon>
        <taxon>Tracheophyta</taxon>
        <taxon>Spermatophyta</taxon>
        <taxon>Magnoliopsida</taxon>
        <taxon>eudicotyledons</taxon>
        <taxon>Gunneridae</taxon>
        <taxon>Pentapetalae</taxon>
        <taxon>rosids</taxon>
        <taxon>fabids</taxon>
        <taxon>Malpighiales</taxon>
        <taxon>Rhizophoraceae</taxon>
        <taxon>Rhizophora</taxon>
    </lineage>
</organism>
<reference evidence="1" key="1">
    <citation type="submission" date="2018-02" db="EMBL/GenBank/DDBJ databases">
        <title>Rhizophora mucronata_Transcriptome.</title>
        <authorList>
            <person name="Meera S.P."/>
            <person name="Sreeshan A."/>
            <person name="Augustine A."/>
        </authorList>
    </citation>
    <scope>NUCLEOTIDE SEQUENCE</scope>
    <source>
        <tissue evidence="1">Leaf</tissue>
    </source>
</reference>
<name>A0A2P2PYS7_RHIMU</name>